<evidence type="ECO:0000313" key="7">
    <source>
        <dbReference type="Proteomes" id="UP000272400"/>
    </source>
</evidence>
<dbReference type="PROSITE" id="PS00211">
    <property type="entry name" value="ABC_TRANSPORTER_1"/>
    <property type="match status" value="1"/>
</dbReference>
<dbReference type="SMART" id="SM00382">
    <property type="entry name" value="AAA"/>
    <property type="match status" value="1"/>
</dbReference>
<dbReference type="GO" id="GO:0016887">
    <property type="term" value="F:ATP hydrolysis activity"/>
    <property type="evidence" value="ECO:0007669"/>
    <property type="project" value="InterPro"/>
</dbReference>
<dbReference type="InterPro" id="IPR050319">
    <property type="entry name" value="ABC_transp_ATP-bind"/>
</dbReference>
<dbReference type="AlphaFoldDB" id="A0A3N1D9G0"/>
<evidence type="ECO:0000256" key="4">
    <source>
        <dbReference type="ARBA" id="ARBA00022840"/>
    </source>
</evidence>
<comment type="caution">
    <text evidence="6">The sequence shown here is derived from an EMBL/GenBank/DDBJ whole genome shotgun (WGS) entry which is preliminary data.</text>
</comment>
<keyword evidence="3" id="KW-0547">Nucleotide-binding</keyword>
<dbReference type="EMBL" id="RJKE01000001">
    <property type="protein sequence ID" value="ROO89718.1"/>
    <property type="molecule type" value="Genomic_DNA"/>
</dbReference>
<name>A0A3N1D9G0_9ACTN</name>
<dbReference type="SUPFAM" id="SSF52540">
    <property type="entry name" value="P-loop containing nucleoside triphosphate hydrolases"/>
    <property type="match status" value="1"/>
</dbReference>
<dbReference type="InterPro" id="IPR003593">
    <property type="entry name" value="AAA+_ATPase"/>
</dbReference>
<evidence type="ECO:0000256" key="3">
    <source>
        <dbReference type="ARBA" id="ARBA00022741"/>
    </source>
</evidence>
<dbReference type="Pfam" id="PF00005">
    <property type="entry name" value="ABC_tran"/>
    <property type="match status" value="1"/>
</dbReference>
<reference evidence="6 7" key="1">
    <citation type="submission" date="2018-11" db="EMBL/GenBank/DDBJ databases">
        <title>Sequencing the genomes of 1000 actinobacteria strains.</title>
        <authorList>
            <person name="Klenk H.-P."/>
        </authorList>
    </citation>
    <scope>NUCLEOTIDE SEQUENCE [LARGE SCALE GENOMIC DNA]</scope>
    <source>
        <strain evidence="6 7">DSM 44254</strain>
    </source>
</reference>
<dbReference type="PANTHER" id="PTHR43776">
    <property type="entry name" value="TRANSPORT ATP-BINDING PROTEIN"/>
    <property type="match status" value="1"/>
</dbReference>
<keyword evidence="4 6" id="KW-0067">ATP-binding</keyword>
<dbReference type="Proteomes" id="UP000272400">
    <property type="component" value="Unassembled WGS sequence"/>
</dbReference>
<keyword evidence="7" id="KW-1185">Reference proteome</keyword>
<evidence type="ECO:0000259" key="5">
    <source>
        <dbReference type="PROSITE" id="PS50893"/>
    </source>
</evidence>
<dbReference type="InterPro" id="IPR003439">
    <property type="entry name" value="ABC_transporter-like_ATP-bd"/>
</dbReference>
<accession>A0A3N1D9G0</accession>
<dbReference type="PANTHER" id="PTHR43776:SF7">
    <property type="entry name" value="D,D-DIPEPTIDE TRANSPORT ATP-BINDING PROTEIN DDPF-RELATED"/>
    <property type="match status" value="1"/>
</dbReference>
<organism evidence="6 7">
    <name type="scientific">Actinocorallia herbida</name>
    <dbReference type="NCBI Taxonomy" id="58109"/>
    <lineage>
        <taxon>Bacteria</taxon>
        <taxon>Bacillati</taxon>
        <taxon>Actinomycetota</taxon>
        <taxon>Actinomycetes</taxon>
        <taxon>Streptosporangiales</taxon>
        <taxon>Thermomonosporaceae</taxon>
        <taxon>Actinocorallia</taxon>
    </lineage>
</organism>
<dbReference type="RefSeq" id="WP_211360122.1">
    <property type="nucleotide sequence ID" value="NZ_RJKE01000001.1"/>
</dbReference>
<evidence type="ECO:0000256" key="2">
    <source>
        <dbReference type="ARBA" id="ARBA00022448"/>
    </source>
</evidence>
<feature type="domain" description="ABC transporter" evidence="5">
    <location>
        <begin position="18"/>
        <end position="238"/>
    </location>
</feature>
<keyword evidence="2" id="KW-0813">Transport</keyword>
<dbReference type="Gene3D" id="3.40.50.300">
    <property type="entry name" value="P-loop containing nucleotide triphosphate hydrolases"/>
    <property type="match status" value="1"/>
</dbReference>
<protein>
    <submittedName>
        <fullName evidence="6">Peptide/nickel transport system ATP-binding protein</fullName>
    </submittedName>
</protein>
<dbReference type="InterPro" id="IPR017871">
    <property type="entry name" value="ABC_transporter-like_CS"/>
</dbReference>
<evidence type="ECO:0000256" key="1">
    <source>
        <dbReference type="ARBA" id="ARBA00005417"/>
    </source>
</evidence>
<evidence type="ECO:0000313" key="6">
    <source>
        <dbReference type="EMBL" id="ROO89718.1"/>
    </source>
</evidence>
<dbReference type="GO" id="GO:0055085">
    <property type="term" value="P:transmembrane transport"/>
    <property type="evidence" value="ECO:0007669"/>
    <property type="project" value="UniProtKB-ARBA"/>
</dbReference>
<comment type="similarity">
    <text evidence="1">Belongs to the ABC transporter superfamily.</text>
</comment>
<gene>
    <name evidence="6" type="ORF">EDD29_7423</name>
</gene>
<dbReference type="CDD" id="cd03257">
    <property type="entry name" value="ABC_NikE_OppD_transporters"/>
    <property type="match status" value="1"/>
</dbReference>
<dbReference type="PROSITE" id="PS50893">
    <property type="entry name" value="ABC_TRANSPORTER_2"/>
    <property type="match status" value="1"/>
</dbReference>
<dbReference type="InterPro" id="IPR027417">
    <property type="entry name" value="P-loop_NTPase"/>
</dbReference>
<dbReference type="GO" id="GO:0005524">
    <property type="term" value="F:ATP binding"/>
    <property type="evidence" value="ECO:0007669"/>
    <property type="project" value="UniProtKB-KW"/>
</dbReference>
<sequence length="245" mass="25879">MSPWKRRKGASAPSESGVTVEGLRVRYGAFTAVDGVSFSIGEGEVLGLVGESGSGKSTVGRALAGLVPYEGEVRGGARTQMVFQDPYGSLDPRMRIGAAVAEGLGRDLSRAARSAEARRLLEVVGLSGDLAARYPRELSGGQRQRVALARALGARPGLLIADEITSALDASVQGAVLNLVRDLRDALGLSVLFVSHDLAVVRYVCDRVAVLREGRIVECGTVEQVTEVPGHEYTKALLEAVPRLK</sequence>
<proteinExistence type="inferred from homology"/>